<feature type="domain" description="Lactate/malate dehydrogenase N-terminal" evidence="5">
    <location>
        <begin position="8"/>
        <end position="148"/>
    </location>
</feature>
<feature type="binding site" evidence="3">
    <location>
        <begin position="13"/>
        <end position="18"/>
    </location>
    <ligand>
        <name>NAD(+)</name>
        <dbReference type="ChEBI" id="CHEBI:57540"/>
    </ligand>
</feature>
<comment type="similarity">
    <text evidence="1">Belongs to the LDH/MDH superfamily. LDH family.</text>
</comment>
<dbReference type="Proteomes" id="UP000050898">
    <property type="component" value="Unassembled WGS sequence"/>
</dbReference>
<evidence type="ECO:0000313" key="8">
    <source>
        <dbReference type="Proteomes" id="UP000050898"/>
    </source>
</evidence>
<dbReference type="PANTHER" id="PTHR43128:SF31">
    <property type="entry name" value="L-LACTATE DEHYDROGENASE"/>
    <property type="match status" value="1"/>
</dbReference>
<keyword evidence="4" id="KW-0560">Oxidoreductase</keyword>
<evidence type="ECO:0000313" key="7">
    <source>
        <dbReference type="EMBL" id="KRN08863.1"/>
    </source>
</evidence>
<dbReference type="InterPro" id="IPR001557">
    <property type="entry name" value="L-lactate/malate_DH"/>
</dbReference>
<dbReference type="InterPro" id="IPR036291">
    <property type="entry name" value="NAD(P)-bd_dom_sf"/>
</dbReference>
<gene>
    <name evidence="7" type="ORF">FD00_GL001715</name>
</gene>
<accession>A0A0R2DYA1</accession>
<dbReference type="PANTHER" id="PTHR43128">
    <property type="entry name" value="L-2-HYDROXYCARBOXYLATE DEHYDROGENASE (NAD(P)(+))"/>
    <property type="match status" value="1"/>
</dbReference>
<organism evidence="7 8">
    <name type="scientific">Liquorilactobacillus mali KCTC 3596 = DSM 20444</name>
    <dbReference type="NCBI Taxonomy" id="1046596"/>
    <lineage>
        <taxon>Bacteria</taxon>
        <taxon>Bacillati</taxon>
        <taxon>Bacillota</taxon>
        <taxon>Bacilli</taxon>
        <taxon>Lactobacillales</taxon>
        <taxon>Lactobacillaceae</taxon>
        <taxon>Liquorilactobacillus</taxon>
    </lineage>
</organism>
<dbReference type="Gene3D" id="3.90.110.10">
    <property type="entry name" value="Lactate dehydrogenase/glycoside hydrolase, family 4, C-terminal"/>
    <property type="match status" value="1"/>
</dbReference>
<feature type="domain" description="Lactate/malate dehydrogenase C-terminal" evidence="6">
    <location>
        <begin position="151"/>
        <end position="307"/>
    </location>
</feature>
<dbReference type="GO" id="GO:0006089">
    <property type="term" value="P:lactate metabolic process"/>
    <property type="evidence" value="ECO:0007669"/>
    <property type="project" value="TreeGrafter"/>
</dbReference>
<dbReference type="InterPro" id="IPR001236">
    <property type="entry name" value="Lactate/malate_DH_N"/>
</dbReference>
<dbReference type="GO" id="GO:0004459">
    <property type="term" value="F:L-lactate dehydrogenase (NAD+) activity"/>
    <property type="evidence" value="ECO:0007669"/>
    <property type="project" value="TreeGrafter"/>
</dbReference>
<feature type="binding site" evidence="3">
    <location>
        <position position="101"/>
    </location>
    <ligand>
        <name>NAD(+)</name>
        <dbReference type="ChEBI" id="CHEBI:57540"/>
    </ligand>
</feature>
<sequence length="307" mass="33440">MEELKMRKIGIIGLGHVGATIAYTLVTKGIADELVIIDTNDDKTTAEEYDLRDTLARLDTFTKIIPQDYDSLSNADVVITAFGNIDSIKMDGDRFGELNFNTAAVEEVAANLKTSGFNGVLINISNPCDVVTTLLQQQTGLSKAQVFGTGTFLDTARMQRAVGQALHEDPKNVSGYVLGEHGESQYTAWSTVEVKGHPITKLAEEKGLDLTSFDQQARRGGWLVFSGKHYTCYAIATCAIKLAQAVLSDARLACPTSVYLEEYGHYIGYPAVVGRKGIIEVNSISLPIEEKAQLDNSAKIIKEKLNK</sequence>
<evidence type="ECO:0000256" key="3">
    <source>
        <dbReference type="PIRSR" id="PIRSR000102-3"/>
    </source>
</evidence>
<dbReference type="CDD" id="cd05291">
    <property type="entry name" value="HicDH_like"/>
    <property type="match status" value="1"/>
</dbReference>
<evidence type="ECO:0000259" key="5">
    <source>
        <dbReference type="Pfam" id="PF00056"/>
    </source>
</evidence>
<dbReference type="AlphaFoldDB" id="A0A0R2DYA1"/>
<evidence type="ECO:0000256" key="1">
    <source>
        <dbReference type="ARBA" id="ARBA00006054"/>
    </source>
</evidence>
<protein>
    <submittedName>
        <fullName evidence="7">L-2-hydroxyisocaproate dehydrogenase</fullName>
    </submittedName>
</protein>
<dbReference type="InterPro" id="IPR022383">
    <property type="entry name" value="Lactate/malate_DH_C"/>
</dbReference>
<evidence type="ECO:0000256" key="4">
    <source>
        <dbReference type="RuleBase" id="RU003369"/>
    </source>
</evidence>
<evidence type="ECO:0000259" key="6">
    <source>
        <dbReference type="Pfam" id="PF02866"/>
    </source>
</evidence>
<dbReference type="InterPro" id="IPR015955">
    <property type="entry name" value="Lactate_DH/Glyco_Ohase_4_C"/>
</dbReference>
<dbReference type="SUPFAM" id="SSF51735">
    <property type="entry name" value="NAD(P)-binding Rossmann-fold domains"/>
    <property type="match status" value="1"/>
</dbReference>
<dbReference type="Gene3D" id="3.40.50.720">
    <property type="entry name" value="NAD(P)-binding Rossmann-like Domain"/>
    <property type="match status" value="1"/>
</dbReference>
<keyword evidence="3" id="KW-0520">NAD</keyword>
<evidence type="ECO:0000256" key="2">
    <source>
        <dbReference type="PIRSR" id="PIRSR000102-1"/>
    </source>
</evidence>
<dbReference type="Pfam" id="PF02866">
    <property type="entry name" value="Ldh_1_C"/>
    <property type="match status" value="1"/>
</dbReference>
<dbReference type="Pfam" id="PF00056">
    <property type="entry name" value="Ldh_1_N"/>
    <property type="match status" value="1"/>
</dbReference>
<dbReference type="PRINTS" id="PR00086">
    <property type="entry name" value="LLDHDRGNASE"/>
</dbReference>
<name>A0A0R2DYA1_9LACO</name>
<feature type="binding site" evidence="3">
    <location>
        <position position="38"/>
    </location>
    <ligand>
        <name>NAD(+)</name>
        <dbReference type="ChEBI" id="CHEBI:57540"/>
    </ligand>
</feature>
<dbReference type="PIRSF" id="PIRSF000102">
    <property type="entry name" value="Lac_mal_DH"/>
    <property type="match status" value="1"/>
</dbReference>
<feature type="binding site" evidence="3">
    <location>
        <begin position="124"/>
        <end position="126"/>
    </location>
    <ligand>
        <name>NAD(+)</name>
        <dbReference type="ChEBI" id="CHEBI:57540"/>
    </ligand>
</feature>
<reference evidence="7 8" key="1">
    <citation type="journal article" date="2015" name="Genome Announc.">
        <title>Expanding the biotechnology potential of lactobacilli through comparative genomics of 213 strains and associated genera.</title>
        <authorList>
            <person name="Sun Z."/>
            <person name="Harris H.M."/>
            <person name="McCann A."/>
            <person name="Guo C."/>
            <person name="Argimon S."/>
            <person name="Zhang W."/>
            <person name="Yang X."/>
            <person name="Jeffery I.B."/>
            <person name="Cooney J.C."/>
            <person name="Kagawa T.F."/>
            <person name="Liu W."/>
            <person name="Song Y."/>
            <person name="Salvetti E."/>
            <person name="Wrobel A."/>
            <person name="Rasinkangas P."/>
            <person name="Parkhill J."/>
            <person name="Rea M.C."/>
            <person name="O'Sullivan O."/>
            <person name="Ritari J."/>
            <person name="Douillard F.P."/>
            <person name="Paul Ross R."/>
            <person name="Yang R."/>
            <person name="Briner A.E."/>
            <person name="Felis G.E."/>
            <person name="de Vos W.M."/>
            <person name="Barrangou R."/>
            <person name="Klaenhammer T.R."/>
            <person name="Caufield P.W."/>
            <person name="Cui Y."/>
            <person name="Zhang H."/>
            <person name="O'Toole P.W."/>
        </authorList>
    </citation>
    <scope>NUCLEOTIDE SEQUENCE [LARGE SCALE GENOMIC DNA]</scope>
    <source>
        <strain evidence="7 8">DSM 20444</strain>
    </source>
</reference>
<proteinExistence type="inferred from homology"/>
<dbReference type="PATRIC" id="fig|1046596.6.peg.1804"/>
<feature type="active site" description="Proton acceptor" evidence="2">
    <location>
        <position position="181"/>
    </location>
</feature>
<dbReference type="SUPFAM" id="SSF56327">
    <property type="entry name" value="LDH C-terminal domain-like"/>
    <property type="match status" value="1"/>
</dbReference>
<comment type="caution">
    <text evidence="7">The sequence shown here is derived from an EMBL/GenBank/DDBJ whole genome shotgun (WGS) entry which is preliminary data.</text>
</comment>
<keyword evidence="8" id="KW-1185">Reference proteome</keyword>
<dbReference type="EMBL" id="AYYH01000044">
    <property type="protein sequence ID" value="KRN08863.1"/>
    <property type="molecule type" value="Genomic_DNA"/>
</dbReference>